<organism evidence="11 12">
    <name type="scientific">Flaviaesturariibacter amylovorans</name>
    <dbReference type="NCBI Taxonomy" id="1084520"/>
    <lineage>
        <taxon>Bacteria</taxon>
        <taxon>Pseudomonadati</taxon>
        <taxon>Bacteroidota</taxon>
        <taxon>Chitinophagia</taxon>
        <taxon>Chitinophagales</taxon>
        <taxon>Chitinophagaceae</taxon>
        <taxon>Flaviaestuariibacter</taxon>
    </lineage>
</organism>
<evidence type="ECO:0000256" key="1">
    <source>
        <dbReference type="ARBA" id="ARBA00023002"/>
    </source>
</evidence>
<evidence type="ECO:0000256" key="4">
    <source>
        <dbReference type="ARBA" id="ARBA00047806"/>
    </source>
</evidence>
<feature type="binding site" evidence="7">
    <location>
        <position position="66"/>
    </location>
    <ligand>
        <name>Zn(2+)</name>
        <dbReference type="ChEBI" id="CHEBI:29105"/>
    </ligand>
</feature>
<dbReference type="NCBIfam" id="NF004042">
    <property type="entry name" value="PRK05550.1"/>
    <property type="match status" value="1"/>
</dbReference>
<feature type="binding site" evidence="7">
    <location>
        <position position="115"/>
    </location>
    <ligand>
        <name>Zn(2+)</name>
        <dbReference type="ChEBI" id="CHEBI:29105"/>
    </ligand>
</feature>
<dbReference type="RefSeq" id="WP_345258470.1">
    <property type="nucleotide sequence ID" value="NZ_BAABGY010000020.1"/>
</dbReference>
<name>A0ABP8HUU3_9BACT</name>
<evidence type="ECO:0000256" key="7">
    <source>
        <dbReference type="HAMAP-Rule" id="MF_01400"/>
    </source>
</evidence>
<keyword evidence="7" id="KW-0862">Zinc</keyword>
<feature type="binding site" evidence="7">
    <location>
        <position position="112"/>
    </location>
    <ligand>
        <name>Zn(2+)</name>
        <dbReference type="ChEBI" id="CHEBI:29105"/>
    </ligand>
</feature>
<gene>
    <name evidence="7" type="primary">msrB</name>
    <name evidence="8" type="synonym">msrA</name>
    <name evidence="11" type="ORF">GCM10023184_46680</name>
</gene>
<feature type="active site" description="Nucleophile" evidence="7">
    <location>
        <position position="135"/>
    </location>
</feature>
<feature type="binding site" evidence="7">
    <location>
        <position position="63"/>
    </location>
    <ligand>
        <name>Zn(2+)</name>
        <dbReference type="ChEBI" id="CHEBI:29105"/>
    </ligand>
</feature>
<evidence type="ECO:0000259" key="10">
    <source>
        <dbReference type="PROSITE" id="PS51790"/>
    </source>
</evidence>
<dbReference type="EMBL" id="BAABGY010000020">
    <property type="protein sequence ID" value="GAA4344945.1"/>
    <property type="molecule type" value="Genomic_DNA"/>
</dbReference>
<keyword evidence="7" id="KW-0479">Metal-binding</keyword>
<dbReference type="PANTHER" id="PTHR43774">
    <property type="entry name" value="PEPTIDE METHIONINE SULFOXIDE REDUCTASE"/>
    <property type="match status" value="1"/>
</dbReference>
<dbReference type="SUPFAM" id="SSF55068">
    <property type="entry name" value="Peptide methionine sulfoxide reductase"/>
    <property type="match status" value="1"/>
</dbReference>
<comment type="catalytic activity">
    <reaction evidence="4 8">
        <text>L-methionyl-[protein] + [thioredoxin]-disulfide + H2O = L-methionyl-(S)-S-oxide-[protein] + [thioredoxin]-dithiol</text>
        <dbReference type="Rhea" id="RHEA:14217"/>
        <dbReference type="Rhea" id="RHEA-COMP:10698"/>
        <dbReference type="Rhea" id="RHEA-COMP:10700"/>
        <dbReference type="Rhea" id="RHEA-COMP:12313"/>
        <dbReference type="Rhea" id="RHEA-COMP:12315"/>
        <dbReference type="ChEBI" id="CHEBI:15377"/>
        <dbReference type="ChEBI" id="CHEBI:16044"/>
        <dbReference type="ChEBI" id="CHEBI:29950"/>
        <dbReference type="ChEBI" id="CHEBI:44120"/>
        <dbReference type="ChEBI" id="CHEBI:50058"/>
        <dbReference type="EC" id="1.8.4.11"/>
    </reaction>
</comment>
<feature type="active site" evidence="8">
    <location>
        <position position="167"/>
    </location>
</feature>
<proteinExistence type="inferred from homology"/>
<dbReference type="NCBIfam" id="TIGR00357">
    <property type="entry name" value="peptide-methionine (R)-S-oxide reductase MsrB"/>
    <property type="match status" value="1"/>
</dbReference>
<evidence type="ECO:0000313" key="11">
    <source>
        <dbReference type="EMBL" id="GAA4344945.1"/>
    </source>
</evidence>
<evidence type="ECO:0000256" key="3">
    <source>
        <dbReference type="ARBA" id="ARBA00024679"/>
    </source>
</evidence>
<feature type="region of interest" description="Disordered" evidence="9">
    <location>
        <begin position="1"/>
        <end position="21"/>
    </location>
</feature>
<dbReference type="HAMAP" id="MF_01401">
    <property type="entry name" value="MsrA"/>
    <property type="match status" value="1"/>
</dbReference>
<feature type="compositionally biased region" description="Basic and acidic residues" evidence="9">
    <location>
        <begin position="1"/>
        <end position="11"/>
    </location>
</feature>
<protein>
    <recommendedName>
        <fullName evidence="7 8">Multifunctional fusion protein</fullName>
    </recommendedName>
    <domain>
        <recommendedName>
            <fullName evidence="8">Peptide methionine sulfoxide reductase MsrA</fullName>
            <shortName evidence="8">Protein-methionine-S-oxide reductase</shortName>
            <ecNumber evidence="8">1.8.4.11</ecNumber>
        </recommendedName>
        <alternativeName>
            <fullName evidence="8">Peptide-methionine (S)-S-oxide reductase</fullName>
            <shortName evidence="8">Peptide Met(O) reductase</shortName>
        </alternativeName>
    </domain>
    <domain>
        <recommendedName>
            <fullName evidence="7">Peptide methionine sulfoxide reductase MsrB</fullName>
            <ecNumber evidence="7">1.8.4.12</ecNumber>
        </recommendedName>
        <alternativeName>
            <fullName evidence="7">Peptide-methionine (R)-S-oxide reductase</fullName>
        </alternativeName>
    </domain>
</protein>
<evidence type="ECO:0000256" key="2">
    <source>
        <dbReference type="ARBA" id="ARBA00023268"/>
    </source>
</evidence>
<sequence>MNWNDVLDHSRNPATPDTRVEKTDAEWKALLTPEQYRVTRQHGTERAFTGEYCEAHAPGIYACVCCGTPLFDSTTKFESGTGWPSFTEPVQDNVIRYKRDTSYGMDRVEVLCNICDAHLGHVFPDGPRPSGLRFCINSASLRKTESGDGDTETKEKVLETATVGGGCFWCIEAYLEQLRGVESVVSGYAGGSTERPTYEQVCGGGTGHAEVVQVRFDPRALSYADLLKVFFIMHNPTTLNRQGADVGTQYRSVVLTENEEQAATAQAVMQELQPYFEKPIVTEVQPLQAFYPAEAHHQGYYRTNPQRAYCQSVINPKLAKMREYFKGHLKTQGA</sequence>
<keyword evidence="12" id="KW-1185">Reference proteome</keyword>
<dbReference type="Gene3D" id="2.170.150.20">
    <property type="entry name" value="Peptide methionine sulfoxide reductase"/>
    <property type="match status" value="1"/>
</dbReference>
<dbReference type="PANTHER" id="PTHR43774:SF1">
    <property type="entry name" value="PEPTIDE METHIONINE SULFOXIDE REDUCTASE MSRA 2"/>
    <property type="match status" value="1"/>
</dbReference>
<comment type="similarity">
    <text evidence="8">Belongs to the MsrA Met sulfoxide reductase family.</text>
</comment>
<comment type="caution">
    <text evidence="11">The sequence shown here is derived from an EMBL/GenBank/DDBJ whole genome shotgun (WGS) entry which is preliminary data.</text>
</comment>
<comment type="catalytic activity">
    <reaction evidence="6 8">
        <text>[thioredoxin]-disulfide + L-methionine + H2O = L-methionine (S)-S-oxide + [thioredoxin]-dithiol</text>
        <dbReference type="Rhea" id="RHEA:19993"/>
        <dbReference type="Rhea" id="RHEA-COMP:10698"/>
        <dbReference type="Rhea" id="RHEA-COMP:10700"/>
        <dbReference type="ChEBI" id="CHEBI:15377"/>
        <dbReference type="ChEBI" id="CHEBI:29950"/>
        <dbReference type="ChEBI" id="CHEBI:50058"/>
        <dbReference type="ChEBI" id="CHEBI:57844"/>
        <dbReference type="ChEBI" id="CHEBI:58772"/>
        <dbReference type="EC" id="1.8.4.11"/>
    </reaction>
</comment>
<dbReference type="InterPro" id="IPR002579">
    <property type="entry name" value="Met_Sox_Rdtase_MsrB_dom"/>
</dbReference>
<comment type="cofactor">
    <cofactor evidence="7">
        <name>Zn(2+)</name>
        <dbReference type="ChEBI" id="CHEBI:29105"/>
    </cofactor>
    <text evidence="7">Binds 1 zinc ion per subunit. The zinc ion is important for the structural integrity of the protein.</text>
</comment>
<dbReference type="HAMAP" id="MF_01400">
    <property type="entry name" value="MsrB"/>
    <property type="match status" value="1"/>
</dbReference>
<dbReference type="PROSITE" id="PS51790">
    <property type="entry name" value="MSRB"/>
    <property type="match status" value="1"/>
</dbReference>
<dbReference type="SUPFAM" id="SSF51316">
    <property type="entry name" value="Mss4-like"/>
    <property type="match status" value="1"/>
</dbReference>
<evidence type="ECO:0000256" key="9">
    <source>
        <dbReference type="SAM" id="MobiDB-lite"/>
    </source>
</evidence>
<dbReference type="InterPro" id="IPR036509">
    <property type="entry name" value="Met_Sox_Rdtase_MsrA_sf"/>
</dbReference>
<keyword evidence="2" id="KW-0511">Multifunctional enzyme</keyword>
<evidence type="ECO:0000256" key="8">
    <source>
        <dbReference type="HAMAP-Rule" id="MF_01401"/>
    </source>
</evidence>
<dbReference type="Gene3D" id="3.30.1060.10">
    <property type="entry name" value="Peptide methionine sulphoxide reductase MsrA"/>
    <property type="match status" value="1"/>
</dbReference>
<dbReference type="EC" id="1.8.4.11" evidence="8"/>
<comment type="function">
    <text evidence="3 8">Has an important function as a repair enzyme for proteins that have been inactivated by oxidation. Catalyzes the reversible oxidation-reduction of methionine sulfoxide in proteins to methionine.</text>
</comment>
<dbReference type="Pfam" id="PF01625">
    <property type="entry name" value="PMSR"/>
    <property type="match status" value="1"/>
</dbReference>
<dbReference type="InterPro" id="IPR002569">
    <property type="entry name" value="Met_Sox_Rdtase_MsrA_dom"/>
</dbReference>
<comment type="similarity">
    <text evidence="7">Belongs to the MsrB Met sulfoxide reductase family.</text>
</comment>
<keyword evidence="1 7" id="KW-0560">Oxidoreductase</keyword>
<comment type="catalytic activity">
    <reaction evidence="5 7">
        <text>L-methionyl-[protein] + [thioredoxin]-disulfide + H2O = L-methionyl-(R)-S-oxide-[protein] + [thioredoxin]-dithiol</text>
        <dbReference type="Rhea" id="RHEA:24164"/>
        <dbReference type="Rhea" id="RHEA-COMP:10698"/>
        <dbReference type="Rhea" id="RHEA-COMP:10700"/>
        <dbReference type="Rhea" id="RHEA-COMP:12313"/>
        <dbReference type="Rhea" id="RHEA-COMP:12314"/>
        <dbReference type="ChEBI" id="CHEBI:15377"/>
        <dbReference type="ChEBI" id="CHEBI:16044"/>
        <dbReference type="ChEBI" id="CHEBI:29950"/>
        <dbReference type="ChEBI" id="CHEBI:45764"/>
        <dbReference type="ChEBI" id="CHEBI:50058"/>
        <dbReference type="EC" id="1.8.4.12"/>
    </reaction>
</comment>
<dbReference type="Pfam" id="PF01641">
    <property type="entry name" value="SelR"/>
    <property type="match status" value="1"/>
</dbReference>
<dbReference type="EC" id="1.8.4.12" evidence="7"/>
<dbReference type="InterPro" id="IPR011057">
    <property type="entry name" value="Mss4-like_sf"/>
</dbReference>
<dbReference type="Proteomes" id="UP001501725">
    <property type="component" value="Unassembled WGS sequence"/>
</dbReference>
<dbReference type="NCBIfam" id="TIGR00401">
    <property type="entry name" value="msrA"/>
    <property type="match status" value="1"/>
</dbReference>
<evidence type="ECO:0000313" key="12">
    <source>
        <dbReference type="Proteomes" id="UP001501725"/>
    </source>
</evidence>
<evidence type="ECO:0000256" key="6">
    <source>
        <dbReference type="ARBA" id="ARBA00048782"/>
    </source>
</evidence>
<reference evidence="12" key="1">
    <citation type="journal article" date="2019" name="Int. J. Syst. Evol. Microbiol.">
        <title>The Global Catalogue of Microorganisms (GCM) 10K type strain sequencing project: providing services to taxonomists for standard genome sequencing and annotation.</title>
        <authorList>
            <consortium name="The Broad Institute Genomics Platform"/>
            <consortium name="The Broad Institute Genome Sequencing Center for Infectious Disease"/>
            <person name="Wu L."/>
            <person name="Ma J."/>
        </authorList>
    </citation>
    <scope>NUCLEOTIDE SEQUENCE [LARGE SCALE GENOMIC DNA]</scope>
    <source>
        <strain evidence="12">JCM 17919</strain>
    </source>
</reference>
<feature type="domain" description="MsrB" evidence="10">
    <location>
        <begin position="24"/>
        <end position="146"/>
    </location>
</feature>
<evidence type="ECO:0000256" key="5">
    <source>
        <dbReference type="ARBA" id="ARBA00048488"/>
    </source>
</evidence>
<accession>A0ABP8HUU3</accession>